<dbReference type="Pfam" id="PF01943">
    <property type="entry name" value="Polysacc_synt"/>
    <property type="match status" value="1"/>
</dbReference>
<feature type="transmembrane region" description="Helical" evidence="6">
    <location>
        <begin position="174"/>
        <end position="195"/>
    </location>
</feature>
<dbReference type="PANTHER" id="PTHR30250:SF11">
    <property type="entry name" value="O-ANTIGEN TRANSPORTER-RELATED"/>
    <property type="match status" value="1"/>
</dbReference>
<keyword evidence="5 6" id="KW-0472">Membrane</keyword>
<feature type="transmembrane region" description="Helical" evidence="6">
    <location>
        <begin position="144"/>
        <end position="168"/>
    </location>
</feature>
<feature type="transmembrane region" description="Helical" evidence="6">
    <location>
        <begin position="409"/>
        <end position="428"/>
    </location>
</feature>
<feature type="transmembrane region" description="Helical" evidence="6">
    <location>
        <begin position="353"/>
        <end position="371"/>
    </location>
</feature>
<feature type="transmembrane region" description="Helical" evidence="6">
    <location>
        <begin position="377"/>
        <end position="397"/>
    </location>
</feature>
<feature type="transmembrane region" description="Helical" evidence="6">
    <location>
        <begin position="216"/>
        <end position="237"/>
    </location>
</feature>
<feature type="transmembrane region" description="Helical" evidence="6">
    <location>
        <begin position="290"/>
        <end position="313"/>
    </location>
</feature>
<comment type="caution">
    <text evidence="7">The sequence shown here is derived from an EMBL/GenBank/DDBJ whole genome shotgun (WGS) entry which is preliminary data.</text>
</comment>
<dbReference type="RefSeq" id="WP_305996299.1">
    <property type="nucleotide sequence ID" value="NZ_JAVALS010000004.1"/>
</dbReference>
<comment type="subcellular location">
    <subcellularLocation>
        <location evidence="1">Cell membrane</location>
        <topology evidence="1">Multi-pass membrane protein</topology>
    </subcellularLocation>
</comment>
<feature type="transmembrane region" description="Helical" evidence="6">
    <location>
        <begin position="82"/>
        <end position="105"/>
    </location>
</feature>
<protein>
    <submittedName>
        <fullName evidence="7">Oligosaccharide flippase family protein</fullName>
    </submittedName>
</protein>
<reference evidence="7 8" key="1">
    <citation type="submission" date="2023-08" db="EMBL/GenBank/DDBJ databases">
        <title>Arthrobacter horti sp. nov., isolated from forest soil.</title>
        <authorList>
            <person name="Park M."/>
        </authorList>
    </citation>
    <scope>NUCLEOTIDE SEQUENCE [LARGE SCALE GENOMIC DNA]</scope>
    <source>
        <strain evidence="7 8">YJM1</strain>
    </source>
</reference>
<accession>A0ABT9IPZ1</accession>
<gene>
    <name evidence="7" type="ORF">Q9R02_08835</name>
</gene>
<feature type="transmembrane region" description="Helical" evidence="6">
    <location>
        <begin position="12"/>
        <end position="31"/>
    </location>
</feature>
<name>A0ABT9IPZ1_9MICC</name>
<dbReference type="InterPro" id="IPR050833">
    <property type="entry name" value="Poly_Biosynth_Transport"/>
</dbReference>
<keyword evidence="3 6" id="KW-0812">Transmembrane</keyword>
<dbReference type="PANTHER" id="PTHR30250">
    <property type="entry name" value="PST FAMILY PREDICTED COLANIC ACID TRANSPORTER"/>
    <property type="match status" value="1"/>
</dbReference>
<proteinExistence type="predicted"/>
<keyword evidence="8" id="KW-1185">Reference proteome</keyword>
<keyword evidence="4 6" id="KW-1133">Transmembrane helix</keyword>
<feature type="transmembrane region" description="Helical" evidence="6">
    <location>
        <begin position="117"/>
        <end position="137"/>
    </location>
</feature>
<evidence type="ECO:0000256" key="3">
    <source>
        <dbReference type="ARBA" id="ARBA00022692"/>
    </source>
</evidence>
<dbReference type="InterPro" id="IPR002797">
    <property type="entry name" value="Polysacc_synth"/>
</dbReference>
<dbReference type="EMBL" id="JAVALS010000004">
    <property type="protein sequence ID" value="MDP5227254.1"/>
    <property type="molecule type" value="Genomic_DNA"/>
</dbReference>
<dbReference type="Proteomes" id="UP001232725">
    <property type="component" value="Unassembled WGS sequence"/>
</dbReference>
<feature type="transmembrane region" description="Helical" evidence="6">
    <location>
        <begin position="325"/>
        <end position="346"/>
    </location>
</feature>
<evidence type="ECO:0000256" key="5">
    <source>
        <dbReference type="ARBA" id="ARBA00023136"/>
    </source>
</evidence>
<evidence type="ECO:0000313" key="7">
    <source>
        <dbReference type="EMBL" id="MDP5227254.1"/>
    </source>
</evidence>
<evidence type="ECO:0000256" key="4">
    <source>
        <dbReference type="ARBA" id="ARBA00022989"/>
    </source>
</evidence>
<feature type="transmembrane region" description="Helical" evidence="6">
    <location>
        <begin position="243"/>
        <end position="267"/>
    </location>
</feature>
<evidence type="ECO:0000256" key="2">
    <source>
        <dbReference type="ARBA" id="ARBA00022475"/>
    </source>
</evidence>
<evidence type="ECO:0000256" key="6">
    <source>
        <dbReference type="SAM" id="Phobius"/>
    </source>
</evidence>
<feature type="transmembrane region" description="Helical" evidence="6">
    <location>
        <begin position="43"/>
        <end position="70"/>
    </location>
</feature>
<organism evidence="7 8">
    <name type="scientific">Arthrobacter horti</name>
    <dbReference type="NCBI Taxonomy" id="3068273"/>
    <lineage>
        <taxon>Bacteria</taxon>
        <taxon>Bacillati</taxon>
        <taxon>Actinomycetota</taxon>
        <taxon>Actinomycetes</taxon>
        <taxon>Micrococcales</taxon>
        <taxon>Micrococcaceae</taxon>
        <taxon>Arthrobacter</taxon>
    </lineage>
</organism>
<evidence type="ECO:0000256" key="1">
    <source>
        <dbReference type="ARBA" id="ARBA00004651"/>
    </source>
</evidence>
<evidence type="ECO:0000313" key="8">
    <source>
        <dbReference type="Proteomes" id="UP001232725"/>
    </source>
</evidence>
<feature type="transmembrane region" description="Helical" evidence="6">
    <location>
        <begin position="434"/>
        <end position="454"/>
    </location>
</feature>
<sequence>MSARSEASQRTLYLIAAVAQGAGPLLTQPFVQRLLAPDEWGRVAFNLSVVSISLIVILAGLPLVITRTFFDPDRGHDKARSLAGFGILQSLGLGAAAAAVLAAWFGFKGTLGDELSLILALFAVGLLGAIQMCLAVLRAQKRAVAFVLLTIGAQTVGHLAGLAAVLFVDRSATAYLGAFTLVVAVTAVFSALLVRPERPFAFPGLVRDSTRSSLPLLPHSIALVLMLQGESFVLNAMHGPASYGVYGAMLPMALGPLSVVLALANVWETTLLARRGDDSDGSISRTQKEALGVSLALVLLGSTGAVFAANILAHDLSSQQFAVARILPGVAVGYVIFLMATTQLVAVNRTRSMAIITPLVAAAQLGCLVLVSASENLMAVALVKVAGFAVLGVLYALIARRVRPGLVDLRLVLIGLPVTAAITALTVFQPTWLLLSVAELGLLVLLMAGGAVALRRRARSAAMADQVS</sequence>
<keyword evidence="2" id="KW-1003">Cell membrane</keyword>